<evidence type="ECO:0000256" key="2">
    <source>
        <dbReference type="PROSITE-ProRule" id="PRU00335"/>
    </source>
</evidence>
<dbReference type="PANTHER" id="PTHR30055:SF237">
    <property type="entry name" value="TRANSCRIPTIONAL REPRESSOR MCE3R"/>
    <property type="match status" value="1"/>
</dbReference>
<feature type="domain" description="HTH cro/C1-type" evidence="3">
    <location>
        <begin position="19"/>
        <end position="73"/>
    </location>
</feature>
<proteinExistence type="predicted"/>
<dbReference type="InterPro" id="IPR001647">
    <property type="entry name" value="HTH_TetR"/>
</dbReference>
<dbReference type="SMART" id="SM00530">
    <property type="entry name" value="HTH_XRE"/>
    <property type="match status" value="1"/>
</dbReference>
<dbReference type="Pfam" id="PF17932">
    <property type="entry name" value="TetR_C_24"/>
    <property type="match status" value="1"/>
</dbReference>
<protein>
    <submittedName>
        <fullName evidence="5">TetR family transcriptional regulator</fullName>
    </submittedName>
</protein>
<organism evidence="5 6">
    <name type="scientific">Saccharopolyspora mangrovi</name>
    <dbReference type="NCBI Taxonomy" id="3082379"/>
    <lineage>
        <taxon>Bacteria</taxon>
        <taxon>Bacillati</taxon>
        <taxon>Actinomycetota</taxon>
        <taxon>Actinomycetes</taxon>
        <taxon>Pseudonocardiales</taxon>
        <taxon>Pseudonocardiaceae</taxon>
        <taxon>Saccharopolyspora</taxon>
    </lineage>
</organism>
<dbReference type="InterPro" id="IPR036271">
    <property type="entry name" value="Tet_transcr_reg_TetR-rel_C_sf"/>
</dbReference>
<evidence type="ECO:0000313" key="5">
    <source>
        <dbReference type="EMBL" id="MEB3366620.1"/>
    </source>
</evidence>
<sequence length="301" mass="32741">MEEAPHPPHTRSDLVGETIRAARQSRGTSLRDLAKRIDVSPATLSAIETGKTGVSVARLHVIATELATTASDLLSGLSAEAARPWPPAAPGHPGTRTDNWRDFPPLAIDPVLTAAIGAFVETGYHGATMRSIAQRAEMSVPGVYHHYSSKQELLVTCLDISMDELHWRVPAARREGRSAHLRVALMVECLALFHTHRHDLVFIGASEMRGLEPASRRRIAGLRNDIQGMLDEEVDTAIGEGTLTTSNPRSATRAISTMCTSLPQWFRPAGPTTPEQIAIDYAQFALDLLGYHPRTQLSPEA</sequence>
<gene>
    <name evidence="5" type="ORF">R4I43_04310</name>
</gene>
<dbReference type="Pfam" id="PF00440">
    <property type="entry name" value="TetR_N"/>
    <property type="match status" value="1"/>
</dbReference>
<dbReference type="InterPro" id="IPR010982">
    <property type="entry name" value="Lambda_DNA-bd_dom_sf"/>
</dbReference>
<keyword evidence="6" id="KW-1185">Reference proteome</keyword>
<dbReference type="RefSeq" id="WP_324264188.1">
    <property type="nucleotide sequence ID" value="NZ_JAWLNX010000002.1"/>
</dbReference>
<evidence type="ECO:0000259" key="3">
    <source>
        <dbReference type="PROSITE" id="PS50943"/>
    </source>
</evidence>
<feature type="domain" description="HTH tetR-type" evidence="4">
    <location>
        <begin position="105"/>
        <end position="165"/>
    </location>
</feature>
<dbReference type="PROSITE" id="PS50977">
    <property type="entry name" value="HTH_TETR_2"/>
    <property type="match status" value="1"/>
</dbReference>
<dbReference type="InterPro" id="IPR001387">
    <property type="entry name" value="Cro/C1-type_HTH"/>
</dbReference>
<dbReference type="PROSITE" id="PS50943">
    <property type="entry name" value="HTH_CROC1"/>
    <property type="match status" value="1"/>
</dbReference>
<accession>A0ABU6A582</accession>
<dbReference type="InterPro" id="IPR041490">
    <property type="entry name" value="KstR2_TetR_C"/>
</dbReference>
<dbReference type="CDD" id="cd00093">
    <property type="entry name" value="HTH_XRE"/>
    <property type="match status" value="1"/>
</dbReference>
<dbReference type="PRINTS" id="PR00455">
    <property type="entry name" value="HTHTETR"/>
</dbReference>
<dbReference type="SUPFAM" id="SSF46689">
    <property type="entry name" value="Homeodomain-like"/>
    <property type="match status" value="1"/>
</dbReference>
<dbReference type="InterPro" id="IPR050109">
    <property type="entry name" value="HTH-type_TetR-like_transc_reg"/>
</dbReference>
<dbReference type="Pfam" id="PF01381">
    <property type="entry name" value="HTH_3"/>
    <property type="match status" value="1"/>
</dbReference>
<feature type="DNA-binding region" description="H-T-H motif" evidence="2">
    <location>
        <begin position="128"/>
        <end position="147"/>
    </location>
</feature>
<evidence type="ECO:0000259" key="4">
    <source>
        <dbReference type="PROSITE" id="PS50977"/>
    </source>
</evidence>
<dbReference type="Proteomes" id="UP001327093">
    <property type="component" value="Unassembled WGS sequence"/>
</dbReference>
<keyword evidence="1 2" id="KW-0238">DNA-binding</keyword>
<reference evidence="5 6" key="1">
    <citation type="submission" date="2023-10" db="EMBL/GenBank/DDBJ databases">
        <title>Saccharopolyspora sp. nov., isolated from mangrove soil.</title>
        <authorList>
            <person name="Lu Y."/>
            <person name="Liu W."/>
        </authorList>
    </citation>
    <scope>NUCLEOTIDE SEQUENCE [LARGE SCALE GENOMIC DNA]</scope>
    <source>
        <strain evidence="5 6">S2-29</strain>
    </source>
</reference>
<dbReference type="Gene3D" id="1.10.260.40">
    <property type="entry name" value="lambda repressor-like DNA-binding domains"/>
    <property type="match status" value="1"/>
</dbReference>
<name>A0ABU6A582_9PSEU</name>
<evidence type="ECO:0000313" key="6">
    <source>
        <dbReference type="Proteomes" id="UP001327093"/>
    </source>
</evidence>
<dbReference type="Gene3D" id="1.10.357.10">
    <property type="entry name" value="Tetracycline Repressor, domain 2"/>
    <property type="match status" value="1"/>
</dbReference>
<evidence type="ECO:0000256" key="1">
    <source>
        <dbReference type="ARBA" id="ARBA00023125"/>
    </source>
</evidence>
<comment type="caution">
    <text evidence="5">The sequence shown here is derived from an EMBL/GenBank/DDBJ whole genome shotgun (WGS) entry which is preliminary data.</text>
</comment>
<dbReference type="PANTHER" id="PTHR30055">
    <property type="entry name" value="HTH-TYPE TRANSCRIPTIONAL REGULATOR RUTR"/>
    <property type="match status" value="1"/>
</dbReference>
<dbReference type="SUPFAM" id="SSF47413">
    <property type="entry name" value="lambda repressor-like DNA-binding domains"/>
    <property type="match status" value="1"/>
</dbReference>
<dbReference type="EMBL" id="JAWLNX010000002">
    <property type="protein sequence ID" value="MEB3366620.1"/>
    <property type="molecule type" value="Genomic_DNA"/>
</dbReference>
<dbReference type="SUPFAM" id="SSF48498">
    <property type="entry name" value="Tetracyclin repressor-like, C-terminal domain"/>
    <property type="match status" value="1"/>
</dbReference>
<dbReference type="InterPro" id="IPR009057">
    <property type="entry name" value="Homeodomain-like_sf"/>
</dbReference>